<proteinExistence type="predicted"/>
<sequence length="46" mass="4821">MDGVADNQGNYTIDLPANKKFKGGESIKVTSTDASGNKSGENSDRC</sequence>
<dbReference type="Pfam" id="PF17936">
    <property type="entry name" value="Big_6"/>
    <property type="match status" value="1"/>
</dbReference>
<dbReference type="EMBL" id="UHDK01000001">
    <property type="protein sequence ID" value="SUM35316.1"/>
    <property type="molecule type" value="Genomic_DNA"/>
</dbReference>
<dbReference type="InterPro" id="IPR041498">
    <property type="entry name" value="Big_6"/>
</dbReference>
<feature type="domain" description="Bacterial Ig" evidence="2">
    <location>
        <begin position="2"/>
        <end position="41"/>
    </location>
</feature>
<protein>
    <submittedName>
        <fullName evidence="3">Putative biofilm-associated protein</fullName>
    </submittedName>
</protein>
<evidence type="ECO:0000259" key="2">
    <source>
        <dbReference type="Pfam" id="PF17936"/>
    </source>
</evidence>
<name>A0A380FPR8_STAGA</name>
<reference evidence="3 4" key="1">
    <citation type="submission" date="2018-06" db="EMBL/GenBank/DDBJ databases">
        <authorList>
            <consortium name="Pathogen Informatics"/>
            <person name="Doyle S."/>
        </authorList>
    </citation>
    <scope>NUCLEOTIDE SEQUENCE [LARGE SCALE GENOMIC DNA]</scope>
    <source>
        <strain evidence="3 4">NCTC12195</strain>
    </source>
</reference>
<dbReference type="AlphaFoldDB" id="A0A380FPR8"/>
<evidence type="ECO:0000256" key="1">
    <source>
        <dbReference type="SAM" id="MobiDB-lite"/>
    </source>
</evidence>
<feature type="compositionally biased region" description="Polar residues" evidence="1">
    <location>
        <begin position="28"/>
        <end position="40"/>
    </location>
</feature>
<evidence type="ECO:0000313" key="3">
    <source>
        <dbReference type="EMBL" id="SUM35316.1"/>
    </source>
</evidence>
<accession>A0A380FPR8</accession>
<gene>
    <name evidence="3" type="ORF">NCTC12195_04846</name>
</gene>
<feature type="region of interest" description="Disordered" evidence="1">
    <location>
        <begin position="23"/>
        <end position="46"/>
    </location>
</feature>
<dbReference type="Proteomes" id="UP000255277">
    <property type="component" value="Unassembled WGS sequence"/>
</dbReference>
<evidence type="ECO:0000313" key="4">
    <source>
        <dbReference type="Proteomes" id="UP000255277"/>
    </source>
</evidence>
<organism evidence="3 4">
    <name type="scientific">Staphylococcus gallinarum</name>
    <dbReference type="NCBI Taxonomy" id="1293"/>
    <lineage>
        <taxon>Bacteria</taxon>
        <taxon>Bacillati</taxon>
        <taxon>Bacillota</taxon>
        <taxon>Bacilli</taxon>
        <taxon>Bacillales</taxon>
        <taxon>Staphylococcaceae</taxon>
        <taxon>Staphylococcus</taxon>
    </lineage>
</organism>
<dbReference type="InterPro" id="IPR013783">
    <property type="entry name" value="Ig-like_fold"/>
</dbReference>
<dbReference type="Gene3D" id="2.60.40.10">
    <property type="entry name" value="Immunoglobulins"/>
    <property type="match status" value="1"/>
</dbReference>